<dbReference type="Proteomes" id="UP000316426">
    <property type="component" value="Chromosome"/>
</dbReference>
<keyword evidence="1" id="KW-0472">Membrane</keyword>
<dbReference type="KEGG" id="bmei:Spa11_32750"/>
<keyword evidence="1" id="KW-0812">Transmembrane</keyword>
<protein>
    <submittedName>
        <fullName evidence="2">Uncharacterized protein</fullName>
    </submittedName>
</protein>
<organism evidence="2 3">
    <name type="scientific">Botrimarina mediterranea</name>
    <dbReference type="NCBI Taxonomy" id="2528022"/>
    <lineage>
        <taxon>Bacteria</taxon>
        <taxon>Pseudomonadati</taxon>
        <taxon>Planctomycetota</taxon>
        <taxon>Planctomycetia</taxon>
        <taxon>Pirellulales</taxon>
        <taxon>Lacipirellulaceae</taxon>
        <taxon>Botrimarina</taxon>
    </lineage>
</organism>
<reference evidence="2 3" key="1">
    <citation type="submission" date="2019-02" db="EMBL/GenBank/DDBJ databases">
        <title>Deep-cultivation of Planctomycetes and their phenomic and genomic characterization uncovers novel biology.</title>
        <authorList>
            <person name="Wiegand S."/>
            <person name="Jogler M."/>
            <person name="Boedeker C."/>
            <person name="Pinto D."/>
            <person name="Vollmers J."/>
            <person name="Rivas-Marin E."/>
            <person name="Kohn T."/>
            <person name="Peeters S.H."/>
            <person name="Heuer A."/>
            <person name="Rast P."/>
            <person name="Oberbeckmann S."/>
            <person name="Bunk B."/>
            <person name="Jeske O."/>
            <person name="Meyerdierks A."/>
            <person name="Storesund J.E."/>
            <person name="Kallscheuer N."/>
            <person name="Luecker S."/>
            <person name="Lage O.M."/>
            <person name="Pohl T."/>
            <person name="Merkel B.J."/>
            <person name="Hornburger P."/>
            <person name="Mueller R.-W."/>
            <person name="Bruemmer F."/>
            <person name="Labrenz M."/>
            <person name="Spormann A.M."/>
            <person name="Op den Camp H."/>
            <person name="Overmann J."/>
            <person name="Amann R."/>
            <person name="Jetten M.S.M."/>
            <person name="Mascher T."/>
            <person name="Medema M.H."/>
            <person name="Devos D.P."/>
            <person name="Kaster A.-K."/>
            <person name="Ovreas L."/>
            <person name="Rohde M."/>
            <person name="Galperin M.Y."/>
            <person name="Jogler C."/>
        </authorList>
    </citation>
    <scope>NUCLEOTIDE SEQUENCE [LARGE SCALE GENOMIC DNA]</scope>
    <source>
        <strain evidence="2 3">Spa11</strain>
    </source>
</reference>
<feature type="transmembrane region" description="Helical" evidence="1">
    <location>
        <begin position="6"/>
        <end position="24"/>
    </location>
</feature>
<evidence type="ECO:0000313" key="2">
    <source>
        <dbReference type="EMBL" id="QDV75066.1"/>
    </source>
</evidence>
<keyword evidence="1" id="KW-1133">Transmembrane helix</keyword>
<accession>A0A518KB89</accession>
<dbReference type="RefSeq" id="WP_145114036.1">
    <property type="nucleotide sequence ID" value="NZ_CP036349.1"/>
</dbReference>
<evidence type="ECO:0000256" key="1">
    <source>
        <dbReference type="SAM" id="Phobius"/>
    </source>
</evidence>
<keyword evidence="3" id="KW-1185">Reference proteome</keyword>
<gene>
    <name evidence="2" type="ORF">Spa11_32750</name>
</gene>
<evidence type="ECO:0000313" key="3">
    <source>
        <dbReference type="Proteomes" id="UP000316426"/>
    </source>
</evidence>
<feature type="transmembrane region" description="Helical" evidence="1">
    <location>
        <begin position="36"/>
        <end position="55"/>
    </location>
</feature>
<proteinExistence type="predicted"/>
<feature type="transmembrane region" description="Helical" evidence="1">
    <location>
        <begin position="61"/>
        <end position="77"/>
    </location>
</feature>
<name>A0A518KB89_9BACT</name>
<dbReference type="AlphaFoldDB" id="A0A518KB89"/>
<dbReference type="EMBL" id="CP036349">
    <property type="protein sequence ID" value="QDV75066.1"/>
    <property type="molecule type" value="Genomic_DNA"/>
</dbReference>
<sequence length="95" mass="10566">MDLITATKYAEVAVGVGLVLYVLWRQTIQKRSGPPTAVENFGWAVVVLFFCAANALQRDWIGVGMWIVLAGLFYVRWRRESGAPKPGLFEPPSPD</sequence>